<dbReference type="PRINTS" id="PR00625">
    <property type="entry name" value="JDOMAIN"/>
</dbReference>
<accession>A0A7R8CX26</accession>
<keyword evidence="2" id="KW-1185">Reference proteome</keyword>
<dbReference type="OrthoDB" id="6343681at2759"/>
<organism evidence="1 2">
    <name type="scientific">Lepeophtheirus salmonis</name>
    <name type="common">Salmon louse</name>
    <name type="synonym">Caligus salmonis</name>
    <dbReference type="NCBI Taxonomy" id="72036"/>
    <lineage>
        <taxon>Eukaryota</taxon>
        <taxon>Metazoa</taxon>
        <taxon>Ecdysozoa</taxon>
        <taxon>Arthropoda</taxon>
        <taxon>Crustacea</taxon>
        <taxon>Multicrustacea</taxon>
        <taxon>Hexanauplia</taxon>
        <taxon>Copepoda</taxon>
        <taxon>Siphonostomatoida</taxon>
        <taxon>Caligidae</taxon>
        <taxon>Lepeophtheirus</taxon>
    </lineage>
</organism>
<dbReference type="InterPro" id="IPR036869">
    <property type="entry name" value="J_dom_sf"/>
</dbReference>
<evidence type="ECO:0000313" key="1">
    <source>
        <dbReference type="EMBL" id="CAF2957035.1"/>
    </source>
</evidence>
<sequence length="212" mass="25087">MQSNIRSLRFPPLNFYSSIPSWTHYKTLEITPEASSNQIKEAYYKLSKLNHPDSSVKDEDKIKKFHAVTEAYRILGTPQLRRKYDMGNLGLETSLAEVHKVTHKFESQTFYKDRSALQRKFRNNPHIDDYVSKNRNSEFRYQQANIKNIQDRTDASKNYRQDVALGRIITKTMILSICLVLIVSQVLNFYIWFFVKELELYIKFVSIYLRIS</sequence>
<dbReference type="EMBL" id="HG994584">
    <property type="protein sequence ID" value="CAF2957035.1"/>
    <property type="molecule type" value="Genomic_DNA"/>
</dbReference>
<protein>
    <submittedName>
        <fullName evidence="1">DNAJC30</fullName>
    </submittedName>
</protein>
<proteinExistence type="predicted"/>
<dbReference type="Gene3D" id="1.10.287.110">
    <property type="entry name" value="DnaJ domain"/>
    <property type="match status" value="1"/>
</dbReference>
<dbReference type="PROSITE" id="PS50076">
    <property type="entry name" value="DNAJ_2"/>
    <property type="match status" value="1"/>
</dbReference>
<dbReference type="CDD" id="cd06257">
    <property type="entry name" value="DnaJ"/>
    <property type="match status" value="1"/>
</dbReference>
<dbReference type="SUPFAM" id="SSF46565">
    <property type="entry name" value="Chaperone J-domain"/>
    <property type="match status" value="1"/>
</dbReference>
<dbReference type="Proteomes" id="UP000675881">
    <property type="component" value="Chromosome 5"/>
</dbReference>
<dbReference type="SMART" id="SM00271">
    <property type="entry name" value="DnaJ"/>
    <property type="match status" value="1"/>
</dbReference>
<gene>
    <name evidence="1" type="ORF">LSAA_9546</name>
</gene>
<name>A0A7R8CX26_LEPSM</name>
<evidence type="ECO:0000313" key="2">
    <source>
        <dbReference type="Proteomes" id="UP000675881"/>
    </source>
</evidence>
<dbReference type="Pfam" id="PF00226">
    <property type="entry name" value="DnaJ"/>
    <property type="match status" value="1"/>
</dbReference>
<dbReference type="PANTHER" id="PTHR44873">
    <property type="entry name" value="DNAJ HOMOLOG SUBFAMILY C MEMBER 30, MITOCHONDRIAL"/>
    <property type="match status" value="1"/>
</dbReference>
<dbReference type="InterPro" id="IPR053025">
    <property type="entry name" value="Mito_ATP_Synthase-Asso"/>
</dbReference>
<reference evidence="1" key="1">
    <citation type="submission" date="2021-02" db="EMBL/GenBank/DDBJ databases">
        <authorList>
            <person name="Bekaert M."/>
        </authorList>
    </citation>
    <scope>NUCLEOTIDE SEQUENCE</scope>
    <source>
        <strain evidence="1">IoA-00</strain>
    </source>
</reference>
<dbReference type="PANTHER" id="PTHR44873:SF1">
    <property type="entry name" value="DNAJ HOMOLOG SUBFAMILY C MEMBER 30, MITOCHONDRIAL"/>
    <property type="match status" value="1"/>
</dbReference>
<dbReference type="InterPro" id="IPR001623">
    <property type="entry name" value="DnaJ_domain"/>
</dbReference>
<dbReference type="AlphaFoldDB" id="A0A7R8CX26"/>